<feature type="transmembrane region" description="Helical" evidence="1">
    <location>
        <begin position="158"/>
        <end position="175"/>
    </location>
</feature>
<keyword evidence="1" id="KW-1133">Transmembrane helix</keyword>
<evidence type="ECO:0000256" key="1">
    <source>
        <dbReference type="SAM" id="Phobius"/>
    </source>
</evidence>
<dbReference type="AlphaFoldDB" id="A0A8T0H5W9"/>
<protein>
    <submittedName>
        <fullName evidence="2">Uncharacterized protein</fullName>
    </submittedName>
</protein>
<feature type="transmembrane region" description="Helical" evidence="1">
    <location>
        <begin position="93"/>
        <end position="114"/>
    </location>
</feature>
<reference evidence="2" key="1">
    <citation type="submission" date="2020-06" db="EMBL/GenBank/DDBJ databases">
        <title>WGS assembly of Ceratodon purpureus strain R40.</title>
        <authorList>
            <person name="Carey S.B."/>
            <person name="Jenkins J."/>
            <person name="Shu S."/>
            <person name="Lovell J.T."/>
            <person name="Sreedasyam A."/>
            <person name="Maumus F."/>
            <person name="Tiley G.P."/>
            <person name="Fernandez-Pozo N."/>
            <person name="Barry K."/>
            <person name="Chen C."/>
            <person name="Wang M."/>
            <person name="Lipzen A."/>
            <person name="Daum C."/>
            <person name="Saski C.A."/>
            <person name="Payton A.C."/>
            <person name="Mcbreen J.C."/>
            <person name="Conrad R.E."/>
            <person name="Kollar L.M."/>
            <person name="Olsson S."/>
            <person name="Huttunen S."/>
            <person name="Landis J.B."/>
            <person name="Wickett N.J."/>
            <person name="Johnson M.G."/>
            <person name="Rensing S.A."/>
            <person name="Grimwood J."/>
            <person name="Schmutz J."/>
            <person name="Mcdaniel S.F."/>
        </authorList>
    </citation>
    <scope>NUCLEOTIDE SEQUENCE</scope>
    <source>
        <strain evidence="2">R40</strain>
    </source>
</reference>
<dbReference type="Proteomes" id="UP000822688">
    <property type="component" value="Chromosome 7"/>
</dbReference>
<feature type="transmembrane region" description="Helical" evidence="1">
    <location>
        <begin position="224"/>
        <end position="245"/>
    </location>
</feature>
<organism evidence="2 3">
    <name type="scientific">Ceratodon purpureus</name>
    <name type="common">Fire moss</name>
    <name type="synonym">Dicranum purpureum</name>
    <dbReference type="NCBI Taxonomy" id="3225"/>
    <lineage>
        <taxon>Eukaryota</taxon>
        <taxon>Viridiplantae</taxon>
        <taxon>Streptophyta</taxon>
        <taxon>Embryophyta</taxon>
        <taxon>Bryophyta</taxon>
        <taxon>Bryophytina</taxon>
        <taxon>Bryopsida</taxon>
        <taxon>Dicranidae</taxon>
        <taxon>Pseudoditrichales</taxon>
        <taxon>Ditrichaceae</taxon>
        <taxon>Ceratodon</taxon>
    </lineage>
</organism>
<name>A0A8T0H5W9_CERPU</name>
<feature type="transmembrane region" description="Helical" evidence="1">
    <location>
        <begin position="56"/>
        <end position="81"/>
    </location>
</feature>
<evidence type="ECO:0000313" key="2">
    <source>
        <dbReference type="EMBL" id="KAG0566723.1"/>
    </source>
</evidence>
<gene>
    <name evidence="2" type="ORF">KC19_7G083100</name>
</gene>
<evidence type="ECO:0000313" key="3">
    <source>
        <dbReference type="Proteomes" id="UP000822688"/>
    </source>
</evidence>
<keyword evidence="3" id="KW-1185">Reference proteome</keyword>
<proteinExistence type="predicted"/>
<feature type="transmembrane region" description="Helical" evidence="1">
    <location>
        <begin position="126"/>
        <end position="146"/>
    </location>
</feature>
<feature type="transmembrane region" description="Helical" evidence="1">
    <location>
        <begin position="181"/>
        <end position="198"/>
    </location>
</feature>
<accession>A0A8T0H5W9</accession>
<dbReference type="EMBL" id="CM026428">
    <property type="protein sequence ID" value="KAG0566723.1"/>
    <property type="molecule type" value="Genomic_DNA"/>
</dbReference>
<sequence length="290" mass="31987">MSKELVGEFFPETFNGFLKDHAPWLYDFLLPDWVAERCPMPSIDLQIPGVSSPVKLFWPVVAIVILTGFISSLFMGTRMFLRVQREGSSARQGLFVWSCSLLSYACMCCGGFFFHCLHIRTIPHMLDLVGTGLSSLSAIAGFAAYTGKLDDRTPAQRLRLLLCALAFIAVAFLSPPLLQEQLYIVPSLLATFAGVSIVRKSSAKIRTVGLTTRLQEAHREAHRWLKISGLGVVVGLACVSLDKFLCVNLGANFSLVFWFFLGCNLAILSANKFALVAADNNLHFTDLKSQ</sequence>
<keyword evidence="1" id="KW-0472">Membrane</keyword>
<feature type="transmembrane region" description="Helical" evidence="1">
    <location>
        <begin position="257"/>
        <end position="278"/>
    </location>
</feature>
<comment type="caution">
    <text evidence="2">The sequence shown here is derived from an EMBL/GenBank/DDBJ whole genome shotgun (WGS) entry which is preliminary data.</text>
</comment>
<keyword evidence="1" id="KW-0812">Transmembrane</keyword>